<dbReference type="EMBL" id="KU886223">
    <property type="protein sequence ID" value="ANH51725.1"/>
    <property type="molecule type" value="Genomic_DNA"/>
</dbReference>
<reference evidence="2" key="1">
    <citation type="submission" date="2016-03" db="EMBL/GenBank/DDBJ databases">
        <authorList>
            <person name="Sharma R."/>
            <person name="Simister A.R."/>
            <person name="Berg J.A."/>
            <person name="Jensen G.L."/>
            <person name="Keele B.R."/>
            <person name="Ward M.E.H."/>
            <person name="Breakwell D.P."/>
            <person name="Hope S."/>
            <person name="Grose J.H."/>
        </authorList>
    </citation>
    <scope>NUCLEOTIDE SEQUENCE [LARGE SCALE GENOMIC DNA]</scope>
</reference>
<gene>
    <name evidence="1" type="ORF">SIMMY50_267</name>
</gene>
<organism evidence="1 2">
    <name type="scientific">Erwinia phage vB_EamM_Simmy50</name>
    <dbReference type="NCBI Taxonomy" id="1815988"/>
    <lineage>
        <taxon>Viruses</taxon>
        <taxon>Duplodnaviria</taxon>
        <taxon>Heunggongvirae</taxon>
        <taxon>Uroviricota</taxon>
        <taxon>Caudoviricetes</taxon>
        <taxon>Chimalliviridae</taxon>
        <taxon>Agricanvirus</taxon>
        <taxon>Agricanvirus simmy50</taxon>
    </lineage>
</organism>
<evidence type="ECO:0000313" key="1">
    <source>
        <dbReference type="EMBL" id="ANH51725.1"/>
    </source>
</evidence>
<keyword evidence="2" id="KW-1185">Reference proteome</keyword>
<dbReference type="Proteomes" id="UP000222975">
    <property type="component" value="Segment"/>
</dbReference>
<sequence length="235" mass="26800">MTPTKQIKRSYRLIKVTADVTRDNWVGKDIDFIVQPNKDMIDDTTRGGPNRLLATYIVLGNRIPVTVNSHATITREEGLQDLQVSIVDGQSNYIDISNVRYVVSCELEEHFTYAPPKKRSLLDLLDLLVGGPMGDPEWMFIIDEQHKVFVGKDGDVKTDYVYCGYLVQQESDQPDQLLTLDWFGVFDDNFGNGHKIGFVSAEGYLFDKPETRKKTYEKLTELVYLLLAKIEPDSK</sequence>
<name>A0A173GDZ5_9CAUD</name>
<evidence type="ECO:0000313" key="2">
    <source>
        <dbReference type="Proteomes" id="UP000222975"/>
    </source>
</evidence>
<protein>
    <submittedName>
        <fullName evidence="1">Uncharacterized protein</fullName>
    </submittedName>
</protein>
<proteinExistence type="predicted"/>
<accession>A0A173GDZ5</accession>